<accession>A0ABX1PXY6</accession>
<keyword evidence="3" id="KW-1185">Reference proteome</keyword>
<dbReference type="CDD" id="cd20746">
    <property type="entry name" value="FIX_Ntox15_NUC_DUF4112_RhsA-like"/>
    <property type="match status" value="1"/>
</dbReference>
<comment type="caution">
    <text evidence="2">The sequence shown here is derived from an EMBL/GenBank/DDBJ whole genome shotgun (WGS) entry which is preliminary data.</text>
</comment>
<organism evidence="2 3">
    <name type="scientific">Aromatoleum toluvorans</name>
    <dbReference type="NCBI Taxonomy" id="92002"/>
    <lineage>
        <taxon>Bacteria</taxon>
        <taxon>Pseudomonadati</taxon>
        <taxon>Pseudomonadota</taxon>
        <taxon>Betaproteobacteria</taxon>
        <taxon>Rhodocyclales</taxon>
        <taxon>Rhodocyclaceae</taxon>
        <taxon>Aromatoleum</taxon>
    </lineage>
</organism>
<dbReference type="InterPro" id="IPR049802">
    <property type="entry name" value="RhsC-like_FIX"/>
</dbReference>
<dbReference type="EMBL" id="WTVN01000015">
    <property type="protein sequence ID" value="NMG44314.1"/>
    <property type="molecule type" value="Genomic_DNA"/>
</dbReference>
<keyword evidence="1" id="KW-0812">Transmembrane</keyword>
<dbReference type="Proteomes" id="UP000623795">
    <property type="component" value="Unassembled WGS sequence"/>
</dbReference>
<gene>
    <name evidence="2" type="ORF">GPA22_11305</name>
</gene>
<name>A0ABX1PXY6_9RHOO</name>
<proteinExistence type="predicted"/>
<protein>
    <submittedName>
        <fullName evidence="2">Uncharacterized protein</fullName>
    </submittedName>
</protein>
<sequence>MWEELENALAWYAAAPSRWVQSSRQELAAAAEWIWVVIQGDFAEDQSAAQIATGTVISMVPFVDQLCDIRDVVANCKKISEDDDNALHWFALAITLVGLVPVLGSLAKGCLKILLNGARKAVVTHTVKALNGSVWLATRPFVEASIVKLNQHLASPPVRKTLAALKIDNVYKHLATKTRELKAAASANALVKAFDSVIGPLKQLAELMDRWGSAAMKTQVGQLLAKVQVVRDKAHRKLGEVVQPLQDMLERIARRLDVEADMTYRASTNAHNPHAYRRPGLEAEIAALRADPPSWVKVRRRAPKKAKKTCPAIPEGYPDITDISASRPLRKSFRTFHILEPAEIPPGTVLYRVIDPNSADNSICWMRKEEFDLLKSKTDWRDRFAVWANWNGNGEVVTYTVPPGKPLKVWEGETASQVLKDRAGNPVKADDKGNYFWTAGGGKQIVLDPANLDTAHLGRRQPTNWGYSNFGGEHVDLVGVPTLTNNWHKGK</sequence>
<evidence type="ECO:0000256" key="1">
    <source>
        <dbReference type="SAM" id="Phobius"/>
    </source>
</evidence>
<dbReference type="RefSeq" id="WP_169256179.1">
    <property type="nucleotide sequence ID" value="NZ_WTVN01000015.1"/>
</dbReference>
<feature type="transmembrane region" description="Helical" evidence="1">
    <location>
        <begin position="87"/>
        <end position="107"/>
    </location>
</feature>
<evidence type="ECO:0000313" key="2">
    <source>
        <dbReference type="EMBL" id="NMG44314.1"/>
    </source>
</evidence>
<reference evidence="2 3" key="1">
    <citation type="submission" date="2019-12" db="EMBL/GenBank/DDBJ databases">
        <title>Comparative genomics gives insights into the taxonomy of the Azoarcus-Aromatoleum group and reveals separate origins of nif in the plant-associated Azoarcus and non-plant-associated Aromatoleum sub-groups.</title>
        <authorList>
            <person name="Lafos M."/>
            <person name="Maluk M."/>
            <person name="Batista M."/>
            <person name="Junghare M."/>
            <person name="Carmona M."/>
            <person name="Faoro H."/>
            <person name="Cruz L.M."/>
            <person name="Battistoni F."/>
            <person name="De Souza E."/>
            <person name="Pedrosa F."/>
            <person name="Chen W.-M."/>
            <person name="Poole P.S."/>
            <person name="Dixon R.A."/>
            <person name="James E.K."/>
        </authorList>
    </citation>
    <scope>NUCLEOTIDE SEQUENCE [LARGE SCALE GENOMIC DNA]</scope>
    <source>
        <strain evidence="2 3">Td21</strain>
    </source>
</reference>
<keyword evidence="1" id="KW-0472">Membrane</keyword>
<keyword evidence="1" id="KW-1133">Transmembrane helix</keyword>
<evidence type="ECO:0000313" key="3">
    <source>
        <dbReference type="Proteomes" id="UP000623795"/>
    </source>
</evidence>